<proteinExistence type="predicted"/>
<dbReference type="Proteomes" id="UP000245380">
    <property type="component" value="Unassembled WGS sequence"/>
</dbReference>
<gene>
    <name evidence="1" type="ORF">BM613_10750</name>
</gene>
<keyword evidence="2" id="KW-1185">Reference proteome</keyword>
<organism evidence="1 2">
    <name type="scientific">Sulfoacidibacillus thermotolerans</name>
    <name type="common">Acidibacillus sulfuroxidans</name>
    <dbReference type="NCBI Taxonomy" id="1765684"/>
    <lineage>
        <taxon>Bacteria</taxon>
        <taxon>Bacillati</taxon>
        <taxon>Bacillota</taxon>
        <taxon>Bacilli</taxon>
        <taxon>Bacillales</taxon>
        <taxon>Alicyclobacillaceae</taxon>
        <taxon>Sulfoacidibacillus</taxon>
    </lineage>
</organism>
<reference evidence="1 2" key="1">
    <citation type="submission" date="2016-11" db="EMBL/GenBank/DDBJ databases">
        <title>Comparative genomics of Acidibacillus ferroxidans species.</title>
        <authorList>
            <person name="Oliveira G."/>
            <person name="Nunes G."/>
            <person name="Oliveira R."/>
            <person name="Araujo F."/>
            <person name="Salim A."/>
            <person name="Scholte L."/>
            <person name="Morais D."/>
            <person name="Nancucheo I."/>
            <person name="Johnson D.B."/>
            <person name="Grail B."/>
            <person name="Bittencourt J."/>
            <person name="Valadares R."/>
        </authorList>
    </citation>
    <scope>NUCLEOTIDE SEQUENCE [LARGE SCALE GENOMIC DNA]</scope>
    <source>
        <strain evidence="1 2">Y002</strain>
    </source>
</reference>
<dbReference type="EMBL" id="MPDK01000020">
    <property type="protein sequence ID" value="PWI57032.1"/>
    <property type="molecule type" value="Genomic_DNA"/>
</dbReference>
<name>A0A2U3D6X6_SULT2</name>
<evidence type="ECO:0000313" key="1">
    <source>
        <dbReference type="EMBL" id="PWI57032.1"/>
    </source>
</evidence>
<accession>A0A2U3D6X6</accession>
<comment type="caution">
    <text evidence="1">The sequence shown here is derived from an EMBL/GenBank/DDBJ whole genome shotgun (WGS) entry which is preliminary data.</text>
</comment>
<sequence>MASDTVTVDNVDELLHMLSNPDIQAATVTVLSKLPTIAKLVTVLELATDLVEPMIKDPELLTNVVTSVSSLAKPGMMESVNTLLDKLPLLVKTISYLELGMDLIEPMMKDPELLENVMQSVSQLAKPLTGETLQSALQLVDKLPSLAKLSSLVDVGADLLEPLVNHPELILEAKAKSAAEQSTISAFRILKLRKDPTVQRSLHLAIYLLQALNEQKKNR</sequence>
<dbReference type="RefSeq" id="WP_109431201.1">
    <property type="nucleotide sequence ID" value="NZ_MPDK01000020.1"/>
</dbReference>
<evidence type="ECO:0000313" key="2">
    <source>
        <dbReference type="Proteomes" id="UP000245380"/>
    </source>
</evidence>
<evidence type="ECO:0008006" key="3">
    <source>
        <dbReference type="Google" id="ProtNLM"/>
    </source>
</evidence>
<dbReference type="AlphaFoldDB" id="A0A2U3D6X6"/>
<protein>
    <recommendedName>
        <fullName evidence="3">DUF1641 domain-containing protein</fullName>
    </recommendedName>
</protein>